<proteinExistence type="predicted"/>
<feature type="non-terminal residue" evidence="1">
    <location>
        <position position="100"/>
    </location>
</feature>
<sequence length="100" mass="10736">MAIDYSWEHSAPSGTEVHFNNIVGNIDGVVSGLWVSSDGGNVPGTISAEQVDATNNWWGDISGPKHVDTNPGGTGNAVSENVEYVPWLTRDFETVFDDNI</sequence>
<accession>X1VJF3</accession>
<name>X1VJF3_9ZZZZ</name>
<reference evidence="1" key="1">
    <citation type="journal article" date="2014" name="Front. Microbiol.">
        <title>High frequency of phylogenetically diverse reductive dehalogenase-homologous genes in deep subseafloor sedimentary metagenomes.</title>
        <authorList>
            <person name="Kawai M."/>
            <person name="Futagami T."/>
            <person name="Toyoda A."/>
            <person name="Takaki Y."/>
            <person name="Nishi S."/>
            <person name="Hori S."/>
            <person name="Arai W."/>
            <person name="Tsubouchi T."/>
            <person name="Morono Y."/>
            <person name="Uchiyama I."/>
            <person name="Ito T."/>
            <person name="Fujiyama A."/>
            <person name="Inagaki F."/>
            <person name="Takami H."/>
        </authorList>
    </citation>
    <scope>NUCLEOTIDE SEQUENCE</scope>
    <source>
        <strain evidence="1">Expedition CK06-06</strain>
    </source>
</reference>
<evidence type="ECO:0000313" key="1">
    <source>
        <dbReference type="EMBL" id="GAJ19007.1"/>
    </source>
</evidence>
<dbReference type="EMBL" id="BARW01040583">
    <property type="protein sequence ID" value="GAJ19007.1"/>
    <property type="molecule type" value="Genomic_DNA"/>
</dbReference>
<dbReference type="AlphaFoldDB" id="X1VJF3"/>
<gene>
    <name evidence="1" type="ORF">S12H4_61242</name>
</gene>
<organism evidence="1">
    <name type="scientific">marine sediment metagenome</name>
    <dbReference type="NCBI Taxonomy" id="412755"/>
    <lineage>
        <taxon>unclassified sequences</taxon>
        <taxon>metagenomes</taxon>
        <taxon>ecological metagenomes</taxon>
    </lineage>
</organism>
<comment type="caution">
    <text evidence="1">The sequence shown here is derived from an EMBL/GenBank/DDBJ whole genome shotgun (WGS) entry which is preliminary data.</text>
</comment>
<protein>
    <submittedName>
        <fullName evidence="1">Uncharacterized protein</fullName>
    </submittedName>
</protein>